<evidence type="ECO:0000313" key="4">
    <source>
        <dbReference type="EMBL" id="ENN82142.1"/>
    </source>
</evidence>
<evidence type="ECO:0000259" key="2">
    <source>
        <dbReference type="PROSITE" id="PS50021"/>
    </source>
</evidence>
<dbReference type="PANTHER" id="PTHR47385">
    <property type="entry name" value="CALPONIN"/>
    <property type="match status" value="1"/>
</dbReference>
<feature type="domain" description="Calponin-homology (CH)" evidence="2">
    <location>
        <begin position="48"/>
        <end position="153"/>
    </location>
</feature>
<gene>
    <name evidence="5" type="ORF">YQE_01477</name>
    <name evidence="4" type="ORF">YQE_01479</name>
    <name evidence="3" type="ORF">YQE_01483</name>
</gene>
<dbReference type="AlphaFoldDB" id="N6UTP9"/>
<evidence type="ECO:0000313" key="3">
    <source>
        <dbReference type="EMBL" id="ENN82137.1"/>
    </source>
</evidence>
<organism evidence="4">
    <name type="scientific">Dendroctonus ponderosae</name>
    <name type="common">Mountain pine beetle</name>
    <dbReference type="NCBI Taxonomy" id="77166"/>
    <lineage>
        <taxon>Eukaryota</taxon>
        <taxon>Metazoa</taxon>
        <taxon>Ecdysozoa</taxon>
        <taxon>Arthropoda</taxon>
        <taxon>Hexapoda</taxon>
        <taxon>Insecta</taxon>
        <taxon>Pterygota</taxon>
        <taxon>Neoptera</taxon>
        <taxon>Endopterygota</taxon>
        <taxon>Coleoptera</taxon>
        <taxon>Polyphaga</taxon>
        <taxon>Cucujiformia</taxon>
        <taxon>Curculionidae</taxon>
        <taxon>Scolytinae</taxon>
        <taxon>Dendroctonus</taxon>
    </lineage>
</organism>
<dbReference type="InterPro" id="IPR000557">
    <property type="entry name" value="Calponin_repeat"/>
</dbReference>
<comment type="similarity">
    <text evidence="1">Belongs to the calponin family.</text>
</comment>
<name>N6UTP9_DENPD</name>
<evidence type="ECO:0000313" key="5">
    <source>
        <dbReference type="EMBL" id="ENN82145.1"/>
    </source>
</evidence>
<dbReference type="PROSITE" id="PS50021">
    <property type="entry name" value="CH"/>
    <property type="match status" value="1"/>
</dbReference>
<dbReference type="SMART" id="SM00033">
    <property type="entry name" value="CH"/>
    <property type="match status" value="1"/>
</dbReference>
<dbReference type="EMBL" id="KB739733">
    <property type="protein sequence ID" value="ENN82142.1"/>
    <property type="molecule type" value="Genomic_DNA"/>
</dbReference>
<dbReference type="PANTHER" id="PTHR47385:SF24">
    <property type="entry name" value="MUSCLE-SPECIFIC PROTEIN 20"/>
    <property type="match status" value="1"/>
</dbReference>
<evidence type="ECO:0000256" key="1">
    <source>
        <dbReference type="ARBA" id="ARBA00009631"/>
    </source>
</evidence>
<dbReference type="PRINTS" id="PR00888">
    <property type="entry name" value="SM22CALPONIN"/>
</dbReference>
<dbReference type="OMA" id="KWLMDGI"/>
<dbReference type="EMBL" id="KB739732">
    <property type="protein sequence ID" value="ENN82145.1"/>
    <property type="molecule type" value="Genomic_DNA"/>
</dbReference>
<dbReference type="Pfam" id="PF00402">
    <property type="entry name" value="Calponin"/>
    <property type="match status" value="1"/>
</dbReference>
<dbReference type="Pfam" id="PF00307">
    <property type="entry name" value="CH"/>
    <property type="match status" value="1"/>
</dbReference>
<protein>
    <recommendedName>
        <fullName evidence="2">Calponin-homology (CH) domain-containing protein</fullName>
    </recommendedName>
</protein>
<dbReference type="GO" id="GO:0015629">
    <property type="term" value="C:actin cytoskeleton"/>
    <property type="evidence" value="ECO:0007669"/>
    <property type="project" value="TreeGrafter"/>
</dbReference>
<dbReference type="InterPro" id="IPR003096">
    <property type="entry name" value="SM22_calponin"/>
</dbReference>
<reference evidence="4" key="1">
    <citation type="journal article" date="2013" name="Genome Biol.">
        <title>Draft genome of the mountain pine beetle, Dendroctonus ponderosae Hopkins, a major forest pest.</title>
        <authorList>
            <person name="Keeling C.I."/>
            <person name="Yuen M.M."/>
            <person name="Liao N.Y."/>
            <person name="Docking T.R."/>
            <person name="Chan S.K."/>
            <person name="Taylor G.A."/>
            <person name="Palmquist D.L."/>
            <person name="Jackman S.D."/>
            <person name="Nguyen A."/>
            <person name="Li M."/>
            <person name="Henderson H."/>
            <person name="Janes J.K."/>
            <person name="Zhao Y."/>
            <person name="Pandoh P."/>
            <person name="Moore R."/>
            <person name="Sperling F.A."/>
            <person name="Huber D.P."/>
            <person name="Birol I."/>
            <person name="Jones S.J."/>
            <person name="Bohlmann J."/>
        </authorList>
    </citation>
    <scope>NUCLEOTIDE SEQUENCE</scope>
</reference>
<dbReference type="InterPro" id="IPR036872">
    <property type="entry name" value="CH_dom_sf"/>
</dbReference>
<dbReference type="InterPro" id="IPR001715">
    <property type="entry name" value="CH_dom"/>
</dbReference>
<dbReference type="EMBL" id="KB739734">
    <property type="protein sequence ID" value="ENN82137.1"/>
    <property type="molecule type" value="Genomic_DNA"/>
</dbReference>
<dbReference type="CDD" id="cd21207">
    <property type="entry name" value="CH_dMP20-like"/>
    <property type="match status" value="1"/>
</dbReference>
<dbReference type="GO" id="GO:0051015">
    <property type="term" value="F:actin filament binding"/>
    <property type="evidence" value="ECO:0007669"/>
    <property type="project" value="TreeGrafter"/>
</dbReference>
<sequence length="215" mass="23861">DLVYKQKKLIFAFSLVWWSNSLVHLSAELAIMSLERQVQAKLAAKRDVQQDKEAQEWIESILGAKFPPGQAYEDVLKDGTILCEVINKLAPGSVSKINKSGGQFKFMENINNFQAAIKNYGVADIDVFQTVDLWEKKDIAGVTNTLFALGRQTYRHSEWPGPWLGPKPSEENKRDFSEEQLKAGQTIIGLQAGQNKGATQAGQNIGAGRKIIIGK</sequence>
<proteinExistence type="inferred from homology"/>
<dbReference type="SUPFAM" id="SSF47576">
    <property type="entry name" value="Calponin-homology domain, CH-domain"/>
    <property type="match status" value="1"/>
</dbReference>
<feature type="non-terminal residue" evidence="4">
    <location>
        <position position="1"/>
    </location>
</feature>
<dbReference type="HOGENOM" id="CLU_055232_2_0_1"/>
<dbReference type="GO" id="GO:0007015">
    <property type="term" value="P:actin filament organization"/>
    <property type="evidence" value="ECO:0007669"/>
    <property type="project" value="TreeGrafter"/>
</dbReference>
<dbReference type="InterPro" id="IPR050606">
    <property type="entry name" value="Calponin-like"/>
</dbReference>
<accession>N6UTP9</accession>
<dbReference type="PROSITE" id="PS51122">
    <property type="entry name" value="CALPONIN_2"/>
    <property type="match status" value="1"/>
</dbReference>
<dbReference type="OrthoDB" id="21595at2759"/>
<dbReference type="Gene3D" id="1.10.418.10">
    <property type="entry name" value="Calponin-like domain"/>
    <property type="match status" value="1"/>
</dbReference>